<evidence type="ECO:0000256" key="5">
    <source>
        <dbReference type="ARBA" id="ARBA00022741"/>
    </source>
</evidence>
<dbReference type="Proteomes" id="UP001157069">
    <property type="component" value="Unassembled WGS sequence"/>
</dbReference>
<dbReference type="InterPro" id="IPR016032">
    <property type="entry name" value="Sig_transdc_resp-reg_C-effctor"/>
</dbReference>
<evidence type="ECO:0000259" key="11">
    <source>
        <dbReference type="PROSITE" id="PS50043"/>
    </source>
</evidence>
<feature type="region of interest" description="Disordered" evidence="9">
    <location>
        <begin position="360"/>
        <end position="513"/>
    </location>
</feature>
<dbReference type="SUPFAM" id="SSF46894">
    <property type="entry name" value="C-terminal effector domain of the bipartite response regulators"/>
    <property type="match status" value="1"/>
</dbReference>
<keyword evidence="13" id="KW-1185">Reference proteome</keyword>
<organism evidence="12 13">
    <name type="scientific">Homoserinibacter gongjuensis</name>
    <dbReference type="NCBI Taxonomy" id="1162968"/>
    <lineage>
        <taxon>Bacteria</taxon>
        <taxon>Bacillati</taxon>
        <taxon>Actinomycetota</taxon>
        <taxon>Actinomycetes</taxon>
        <taxon>Micrococcales</taxon>
        <taxon>Microbacteriaceae</taxon>
        <taxon>Homoserinibacter</taxon>
    </lineage>
</organism>
<dbReference type="EC" id="2.7.13.3" evidence="2"/>
<gene>
    <name evidence="12" type="ORF">GCM10025869_16210</name>
</gene>
<feature type="domain" description="HTH luxR-type" evidence="11">
    <location>
        <begin position="517"/>
        <end position="582"/>
    </location>
</feature>
<feature type="compositionally biased region" description="Basic residues" evidence="9">
    <location>
        <begin position="417"/>
        <end position="446"/>
    </location>
</feature>
<dbReference type="CDD" id="cd06170">
    <property type="entry name" value="LuxR_C_like"/>
    <property type="match status" value="1"/>
</dbReference>
<evidence type="ECO:0000256" key="8">
    <source>
        <dbReference type="ARBA" id="ARBA00023012"/>
    </source>
</evidence>
<dbReference type="PANTHER" id="PTHR24421">
    <property type="entry name" value="NITRATE/NITRITE SENSOR PROTEIN NARX-RELATED"/>
    <property type="match status" value="1"/>
</dbReference>
<evidence type="ECO:0000256" key="6">
    <source>
        <dbReference type="ARBA" id="ARBA00022777"/>
    </source>
</evidence>
<feature type="compositionally biased region" description="Basic and acidic residues" evidence="9">
    <location>
        <begin position="464"/>
        <end position="485"/>
    </location>
</feature>
<reference evidence="13" key="1">
    <citation type="journal article" date="2019" name="Int. J. Syst. Evol. Microbiol.">
        <title>The Global Catalogue of Microorganisms (GCM) 10K type strain sequencing project: providing services to taxonomists for standard genome sequencing and annotation.</title>
        <authorList>
            <consortium name="The Broad Institute Genomics Platform"/>
            <consortium name="The Broad Institute Genome Sequencing Center for Infectious Disease"/>
            <person name="Wu L."/>
            <person name="Ma J."/>
        </authorList>
    </citation>
    <scope>NUCLEOTIDE SEQUENCE [LARGE SCALE GENOMIC DNA]</scope>
    <source>
        <strain evidence="13">NBRC 108755</strain>
    </source>
</reference>
<comment type="catalytic activity">
    <reaction evidence="1">
        <text>ATP + protein L-histidine = ADP + protein N-phospho-L-histidine.</text>
        <dbReference type="EC" id="2.7.13.3"/>
    </reaction>
</comment>
<evidence type="ECO:0000256" key="7">
    <source>
        <dbReference type="ARBA" id="ARBA00022840"/>
    </source>
</evidence>
<keyword evidence="10" id="KW-0812">Transmembrane</keyword>
<dbReference type="InterPro" id="IPR000792">
    <property type="entry name" value="Tscrpt_reg_LuxR_C"/>
</dbReference>
<evidence type="ECO:0000256" key="3">
    <source>
        <dbReference type="ARBA" id="ARBA00022553"/>
    </source>
</evidence>
<dbReference type="Pfam" id="PF00196">
    <property type="entry name" value="GerE"/>
    <property type="match status" value="1"/>
</dbReference>
<dbReference type="PROSITE" id="PS00622">
    <property type="entry name" value="HTH_LUXR_1"/>
    <property type="match status" value="1"/>
</dbReference>
<feature type="compositionally biased region" description="Basic residues" evidence="9">
    <location>
        <begin position="487"/>
        <end position="496"/>
    </location>
</feature>
<dbReference type="InterPro" id="IPR036890">
    <property type="entry name" value="HATPase_C_sf"/>
</dbReference>
<dbReference type="InterPro" id="IPR011712">
    <property type="entry name" value="Sig_transdc_His_kin_sub3_dim/P"/>
</dbReference>
<keyword evidence="10" id="KW-1133">Transmembrane helix</keyword>
<dbReference type="SUPFAM" id="SSF55874">
    <property type="entry name" value="ATPase domain of HSP90 chaperone/DNA topoisomerase II/histidine kinase"/>
    <property type="match status" value="1"/>
</dbReference>
<feature type="compositionally biased region" description="Basic residues" evidence="9">
    <location>
        <begin position="392"/>
        <end position="406"/>
    </location>
</feature>
<keyword evidence="10" id="KW-0472">Membrane</keyword>
<evidence type="ECO:0000256" key="10">
    <source>
        <dbReference type="SAM" id="Phobius"/>
    </source>
</evidence>
<dbReference type="Gene3D" id="1.10.10.10">
    <property type="entry name" value="Winged helix-like DNA-binding domain superfamily/Winged helix DNA-binding domain"/>
    <property type="match status" value="1"/>
</dbReference>
<dbReference type="SMART" id="SM00421">
    <property type="entry name" value="HTH_LUXR"/>
    <property type="match status" value="1"/>
</dbReference>
<keyword evidence="3" id="KW-0597">Phosphoprotein</keyword>
<dbReference type="PRINTS" id="PR00038">
    <property type="entry name" value="HTHLUXR"/>
</dbReference>
<comment type="caution">
    <text evidence="12">The sequence shown here is derived from an EMBL/GenBank/DDBJ whole genome shotgun (WGS) entry which is preliminary data.</text>
</comment>
<feature type="transmembrane region" description="Helical" evidence="10">
    <location>
        <begin position="63"/>
        <end position="86"/>
    </location>
</feature>
<evidence type="ECO:0000256" key="4">
    <source>
        <dbReference type="ARBA" id="ARBA00022679"/>
    </source>
</evidence>
<dbReference type="InterPro" id="IPR050482">
    <property type="entry name" value="Sensor_HK_TwoCompSys"/>
</dbReference>
<feature type="transmembrane region" description="Helical" evidence="10">
    <location>
        <begin position="28"/>
        <end position="51"/>
    </location>
</feature>
<dbReference type="CDD" id="cd16917">
    <property type="entry name" value="HATPase_UhpB-NarQ-NarX-like"/>
    <property type="match status" value="1"/>
</dbReference>
<dbReference type="Gene3D" id="3.30.565.10">
    <property type="entry name" value="Histidine kinase-like ATPase, C-terminal domain"/>
    <property type="match status" value="1"/>
</dbReference>
<dbReference type="PANTHER" id="PTHR24421:SF10">
    <property type="entry name" value="NITRATE_NITRITE SENSOR PROTEIN NARQ"/>
    <property type="match status" value="1"/>
</dbReference>
<dbReference type="Pfam" id="PF07730">
    <property type="entry name" value="HisKA_3"/>
    <property type="match status" value="1"/>
</dbReference>
<evidence type="ECO:0000313" key="12">
    <source>
        <dbReference type="EMBL" id="GMA91092.1"/>
    </source>
</evidence>
<dbReference type="PROSITE" id="PS50043">
    <property type="entry name" value="HTH_LUXR_2"/>
    <property type="match status" value="1"/>
</dbReference>
<keyword evidence="6" id="KW-0418">Kinase</keyword>
<evidence type="ECO:0000256" key="2">
    <source>
        <dbReference type="ARBA" id="ARBA00012438"/>
    </source>
</evidence>
<accession>A0ABQ6JS09</accession>
<keyword evidence="5" id="KW-0547">Nucleotide-binding</keyword>
<feature type="compositionally biased region" description="Low complexity" evidence="9">
    <location>
        <begin position="379"/>
        <end position="388"/>
    </location>
</feature>
<dbReference type="InterPro" id="IPR036388">
    <property type="entry name" value="WH-like_DNA-bd_sf"/>
</dbReference>
<proteinExistence type="predicted"/>
<keyword evidence="4" id="KW-0808">Transferase</keyword>
<evidence type="ECO:0000256" key="9">
    <source>
        <dbReference type="SAM" id="MobiDB-lite"/>
    </source>
</evidence>
<feature type="transmembrane region" description="Helical" evidence="10">
    <location>
        <begin position="98"/>
        <end position="120"/>
    </location>
</feature>
<evidence type="ECO:0000256" key="1">
    <source>
        <dbReference type="ARBA" id="ARBA00000085"/>
    </source>
</evidence>
<protein>
    <recommendedName>
        <fullName evidence="2">histidine kinase</fullName>
        <ecNumber evidence="2">2.7.13.3</ecNumber>
    </recommendedName>
</protein>
<name>A0ABQ6JS09_9MICO</name>
<dbReference type="EMBL" id="BSVA01000001">
    <property type="protein sequence ID" value="GMA91092.1"/>
    <property type="molecule type" value="Genomic_DNA"/>
</dbReference>
<keyword evidence="8" id="KW-0902">Two-component regulatory system</keyword>
<dbReference type="Gene3D" id="1.20.5.1930">
    <property type="match status" value="1"/>
</dbReference>
<sequence length="586" mass="62864">MVQLAAAVLGGLVLLRRRHEPVLTVAALAVLAVVSLVLVHEANGLEFALALGMYAVAAGRTPAVTWIVELAMVLVVGAANILWLRAAVGEPIEQSAEIVVPAIALLVVMSVVAIAIGVSVRGRRQHIDALIQRANALAHDREQQAALAVAEERTRIARELHDVVAHSLTVMVALADGARAASGSDPAGAERALDALTETGRSALADMRRVLGVLRDPSDDAPLEPEPDVGLEELIERFRTAGLPTRLVRRGALDQLPIAVRRSMWRIVQESLTNVLRHAPGSPFVLVELERLIDERGDRVEVRITNELGPVAVDAAAGTGRGILGMRERAASLGGSVEAGAHERGWQVRAVLPLAEPDANVGAAGDRRHPRAARRRPVDAAARLPHGAVGRGGHRGRRRGGRRRGRARDDEGAAAGRRAHGCAHAGRRRHRGHPPHHRGGTGRPSHHPHDLRPRRVRLRCPAGGRERVPAERCAPRRARGRDPLRGRGGRRGRAAHHPPDARAVRRTTAGCRGGARCRRTSRTLTPREHEIFAALGEGLSNAEIAERFVLSEATVKTHVARVLGKLGLRDRVQAVVLAYETGVAGR</sequence>
<keyword evidence="7" id="KW-0067">ATP-binding</keyword>
<evidence type="ECO:0000313" key="13">
    <source>
        <dbReference type="Proteomes" id="UP001157069"/>
    </source>
</evidence>